<keyword evidence="4 6" id="KW-0067">ATP-binding</keyword>
<keyword evidence="3" id="KW-0547">Nucleotide-binding</keyword>
<dbReference type="Pfam" id="PF00005">
    <property type="entry name" value="ABC_tran"/>
    <property type="match status" value="1"/>
</dbReference>
<dbReference type="PANTHER" id="PTHR43335:SF11">
    <property type="entry name" value="ABC TRANSPORTER RELATED"/>
    <property type="match status" value="1"/>
</dbReference>
<evidence type="ECO:0000256" key="2">
    <source>
        <dbReference type="ARBA" id="ARBA00022448"/>
    </source>
</evidence>
<dbReference type="GO" id="GO:0016887">
    <property type="term" value="F:ATP hydrolysis activity"/>
    <property type="evidence" value="ECO:0007669"/>
    <property type="project" value="InterPro"/>
</dbReference>
<evidence type="ECO:0000313" key="7">
    <source>
        <dbReference type="Proteomes" id="UP000192917"/>
    </source>
</evidence>
<comment type="similarity">
    <text evidence="1">Belongs to the ABC transporter superfamily.</text>
</comment>
<evidence type="ECO:0000313" key="6">
    <source>
        <dbReference type="EMBL" id="SMF77000.1"/>
    </source>
</evidence>
<dbReference type="InterPro" id="IPR017871">
    <property type="entry name" value="ABC_transporter-like_CS"/>
</dbReference>
<dbReference type="InterPro" id="IPR003439">
    <property type="entry name" value="ABC_transporter-like_ATP-bd"/>
</dbReference>
<dbReference type="GO" id="GO:0005524">
    <property type="term" value="F:ATP binding"/>
    <property type="evidence" value="ECO:0007669"/>
    <property type="project" value="UniProtKB-KW"/>
</dbReference>
<evidence type="ECO:0000256" key="4">
    <source>
        <dbReference type="ARBA" id="ARBA00022840"/>
    </source>
</evidence>
<dbReference type="SMART" id="SM00382">
    <property type="entry name" value="AAA"/>
    <property type="match status" value="1"/>
</dbReference>
<dbReference type="InterPro" id="IPR027417">
    <property type="entry name" value="P-loop_NTPase"/>
</dbReference>
<dbReference type="PROSITE" id="PS00211">
    <property type="entry name" value="ABC_TRANSPORTER_1"/>
    <property type="match status" value="1"/>
</dbReference>
<dbReference type="STRING" id="560819.SAMN05428998_13618"/>
<gene>
    <name evidence="6" type="ORF">SAMN05428998_13618</name>
</gene>
<dbReference type="EMBL" id="FWZX01000036">
    <property type="protein sequence ID" value="SMF77000.1"/>
    <property type="molecule type" value="Genomic_DNA"/>
</dbReference>
<dbReference type="AlphaFoldDB" id="A0A1Y6CNA4"/>
<organism evidence="6 7">
    <name type="scientific">Tistlia consotensis USBA 355</name>
    <dbReference type="NCBI Taxonomy" id="560819"/>
    <lineage>
        <taxon>Bacteria</taxon>
        <taxon>Pseudomonadati</taxon>
        <taxon>Pseudomonadota</taxon>
        <taxon>Alphaproteobacteria</taxon>
        <taxon>Rhodospirillales</taxon>
        <taxon>Rhodovibrionaceae</taxon>
        <taxon>Tistlia</taxon>
    </lineage>
</organism>
<dbReference type="InterPro" id="IPR003593">
    <property type="entry name" value="AAA+_ATPase"/>
</dbReference>
<keyword evidence="2" id="KW-0813">Transport</keyword>
<evidence type="ECO:0000259" key="5">
    <source>
        <dbReference type="PROSITE" id="PS50893"/>
    </source>
</evidence>
<dbReference type="Proteomes" id="UP000192917">
    <property type="component" value="Unassembled WGS sequence"/>
</dbReference>
<accession>A0A1Y6CNA4</accession>
<reference evidence="6 7" key="1">
    <citation type="submission" date="2017-04" db="EMBL/GenBank/DDBJ databases">
        <authorList>
            <person name="Afonso C.L."/>
            <person name="Miller P.J."/>
            <person name="Scott M.A."/>
            <person name="Spackman E."/>
            <person name="Goraichik I."/>
            <person name="Dimitrov K.M."/>
            <person name="Suarez D.L."/>
            <person name="Swayne D.E."/>
        </authorList>
    </citation>
    <scope>NUCLEOTIDE SEQUENCE [LARGE SCALE GENOMIC DNA]</scope>
    <source>
        <strain evidence="6 7">USBA 355</strain>
    </source>
</reference>
<evidence type="ECO:0000256" key="3">
    <source>
        <dbReference type="ARBA" id="ARBA00022741"/>
    </source>
</evidence>
<evidence type="ECO:0000256" key="1">
    <source>
        <dbReference type="ARBA" id="ARBA00005417"/>
    </source>
</evidence>
<dbReference type="PROSITE" id="PS50893">
    <property type="entry name" value="ABC_TRANSPORTER_2"/>
    <property type="match status" value="1"/>
</dbReference>
<dbReference type="SUPFAM" id="SSF52540">
    <property type="entry name" value="P-loop containing nucleoside triphosphate hydrolases"/>
    <property type="match status" value="1"/>
</dbReference>
<name>A0A1Y6CNA4_9PROT</name>
<protein>
    <submittedName>
        <fullName evidence="6">ABC-2 type transport system ATP-binding protein</fullName>
    </submittedName>
</protein>
<dbReference type="PANTHER" id="PTHR43335">
    <property type="entry name" value="ABC TRANSPORTER, ATP-BINDING PROTEIN"/>
    <property type="match status" value="1"/>
</dbReference>
<keyword evidence="7" id="KW-1185">Reference proteome</keyword>
<dbReference type="Gene3D" id="3.40.50.300">
    <property type="entry name" value="P-loop containing nucleotide triphosphate hydrolases"/>
    <property type="match status" value="1"/>
</dbReference>
<feature type="domain" description="ABC transporter" evidence="5">
    <location>
        <begin position="16"/>
        <end position="246"/>
    </location>
</feature>
<dbReference type="CDD" id="cd03230">
    <property type="entry name" value="ABC_DR_subfamily_A"/>
    <property type="match status" value="1"/>
</dbReference>
<sequence>MSAPGKTAPRMGGPVLEVQGLVKRYGAVAAVDGLDLAVEAGEVFGLLGPNGSGKTTMILILLGLTEPTRGRVSVLGLDPLRQPLAVKRAVGYLPDSVGFYDQMTARENLRFTAKLMDVPRREIERRIGSALERVGLGQVGDRRVGGFSHGMRQRLGVAEVLVKDCRIAILDEPTNGLDPQSTTELLGLIRQLRDDGRTVLLSSHMLSLVQTVCDRVALINRGRIGLTGAVDALRDRVLGGSYVIEVEAVGLPLAEVLRDLEGVGRAEMTGRRSAKIHAVEDIRPAIAERIVQRGGALQRLAMHQPSLDDVYARYFEEVRNAA</sequence>
<proteinExistence type="inferred from homology"/>